<dbReference type="PROSITE" id="PS50059">
    <property type="entry name" value="FKBP_PPIASE"/>
    <property type="match status" value="1"/>
</dbReference>
<dbReference type="PANTHER" id="PTHR43811:SF19">
    <property type="entry name" value="39 KDA FK506-BINDING NUCLEAR PROTEIN"/>
    <property type="match status" value="1"/>
</dbReference>
<proteinExistence type="inferred from homology"/>
<feature type="domain" description="PPIase FKBP-type" evidence="7">
    <location>
        <begin position="75"/>
        <end position="175"/>
    </location>
</feature>
<dbReference type="Proteomes" id="UP000240708">
    <property type="component" value="Unassembled WGS sequence"/>
</dbReference>
<dbReference type="OrthoDB" id="9814548at2"/>
<evidence type="ECO:0000256" key="3">
    <source>
        <dbReference type="ARBA" id="ARBA00023110"/>
    </source>
</evidence>
<dbReference type="EMBL" id="PYGF01000007">
    <property type="protein sequence ID" value="PSL03476.1"/>
    <property type="molecule type" value="Genomic_DNA"/>
</dbReference>
<dbReference type="AlphaFoldDB" id="A0A2P8E1Z2"/>
<keyword evidence="9" id="KW-1185">Reference proteome</keyword>
<dbReference type="Gene3D" id="3.10.50.40">
    <property type="match status" value="1"/>
</dbReference>
<sequence length="181" mass="20395">MKYLNFGILALSLFLSSCISDSENTQIIFERDLQRIEEFVRENPIPSVKEFSDPGLGIRIFWQEVSNSGRKAFLGDTVVVDYVGKLLNGNVFDTSIESVARENNIFNPNRPYGPFRFAFGLEPVIQGFLFGISQMEEGDKATVIMPSLYGYGRDAAQGIPSISVLMFELDYIKLKTPEDEE</sequence>
<evidence type="ECO:0000256" key="5">
    <source>
        <dbReference type="PROSITE-ProRule" id="PRU00277"/>
    </source>
</evidence>
<evidence type="ECO:0000256" key="4">
    <source>
        <dbReference type="ARBA" id="ARBA00023235"/>
    </source>
</evidence>
<keyword evidence="3 5" id="KW-0697">Rotamase</keyword>
<dbReference type="PANTHER" id="PTHR43811">
    <property type="entry name" value="FKBP-TYPE PEPTIDYL-PROLYL CIS-TRANS ISOMERASE FKPA"/>
    <property type="match status" value="1"/>
</dbReference>
<evidence type="ECO:0000313" key="9">
    <source>
        <dbReference type="Proteomes" id="UP000240708"/>
    </source>
</evidence>
<dbReference type="InterPro" id="IPR001179">
    <property type="entry name" value="PPIase_FKBP_dom"/>
</dbReference>
<dbReference type="GO" id="GO:0003755">
    <property type="term" value="F:peptidyl-prolyl cis-trans isomerase activity"/>
    <property type="evidence" value="ECO:0007669"/>
    <property type="project" value="UniProtKB-UniRule"/>
</dbReference>
<comment type="caution">
    <text evidence="8">The sequence shown here is derived from an EMBL/GenBank/DDBJ whole genome shotgun (WGS) entry which is preliminary data.</text>
</comment>
<organism evidence="8 9">
    <name type="scientific">Cecembia rubra</name>
    <dbReference type="NCBI Taxonomy" id="1485585"/>
    <lineage>
        <taxon>Bacteria</taxon>
        <taxon>Pseudomonadati</taxon>
        <taxon>Bacteroidota</taxon>
        <taxon>Cytophagia</taxon>
        <taxon>Cytophagales</taxon>
        <taxon>Cyclobacteriaceae</taxon>
        <taxon>Cecembia</taxon>
    </lineage>
</organism>
<evidence type="ECO:0000256" key="2">
    <source>
        <dbReference type="ARBA" id="ARBA00006577"/>
    </source>
</evidence>
<evidence type="ECO:0000256" key="6">
    <source>
        <dbReference type="RuleBase" id="RU003915"/>
    </source>
</evidence>
<dbReference type="Pfam" id="PF00254">
    <property type="entry name" value="FKBP_C"/>
    <property type="match status" value="1"/>
</dbReference>
<evidence type="ECO:0000256" key="1">
    <source>
        <dbReference type="ARBA" id="ARBA00000971"/>
    </source>
</evidence>
<name>A0A2P8E1Z2_9BACT</name>
<evidence type="ECO:0000259" key="7">
    <source>
        <dbReference type="PROSITE" id="PS50059"/>
    </source>
</evidence>
<protein>
    <recommendedName>
        <fullName evidence="6">Peptidyl-prolyl cis-trans isomerase</fullName>
        <ecNumber evidence="6">5.2.1.8</ecNumber>
    </recommendedName>
</protein>
<dbReference type="InterPro" id="IPR046357">
    <property type="entry name" value="PPIase_dom_sf"/>
</dbReference>
<keyword evidence="4 5" id="KW-0413">Isomerase</keyword>
<dbReference type="EC" id="5.2.1.8" evidence="6"/>
<dbReference type="RefSeq" id="WP_106567852.1">
    <property type="nucleotide sequence ID" value="NZ_PYGF01000007.1"/>
</dbReference>
<dbReference type="SUPFAM" id="SSF54534">
    <property type="entry name" value="FKBP-like"/>
    <property type="match status" value="1"/>
</dbReference>
<evidence type="ECO:0000313" key="8">
    <source>
        <dbReference type="EMBL" id="PSL03476.1"/>
    </source>
</evidence>
<accession>A0A2P8E1Z2</accession>
<comment type="similarity">
    <text evidence="2 6">Belongs to the FKBP-type PPIase family.</text>
</comment>
<gene>
    <name evidence="8" type="ORF">CLV48_107194</name>
</gene>
<dbReference type="PROSITE" id="PS51257">
    <property type="entry name" value="PROKAR_LIPOPROTEIN"/>
    <property type="match status" value="1"/>
</dbReference>
<comment type="catalytic activity">
    <reaction evidence="1 5 6">
        <text>[protein]-peptidylproline (omega=180) = [protein]-peptidylproline (omega=0)</text>
        <dbReference type="Rhea" id="RHEA:16237"/>
        <dbReference type="Rhea" id="RHEA-COMP:10747"/>
        <dbReference type="Rhea" id="RHEA-COMP:10748"/>
        <dbReference type="ChEBI" id="CHEBI:83833"/>
        <dbReference type="ChEBI" id="CHEBI:83834"/>
        <dbReference type="EC" id="5.2.1.8"/>
    </reaction>
</comment>
<reference evidence="8 9" key="1">
    <citation type="submission" date="2018-03" db="EMBL/GenBank/DDBJ databases">
        <title>Genomic Encyclopedia of Archaeal and Bacterial Type Strains, Phase II (KMG-II): from individual species to whole genera.</title>
        <authorList>
            <person name="Goeker M."/>
        </authorList>
    </citation>
    <scope>NUCLEOTIDE SEQUENCE [LARGE SCALE GENOMIC DNA]</scope>
    <source>
        <strain evidence="8 9">DSM 28057</strain>
    </source>
</reference>